<dbReference type="SMART" id="SM00448">
    <property type="entry name" value="REC"/>
    <property type="match status" value="1"/>
</dbReference>
<evidence type="ECO:0000256" key="1">
    <source>
        <dbReference type="ARBA" id="ARBA00022553"/>
    </source>
</evidence>
<protein>
    <submittedName>
        <fullName evidence="4">Response regulator</fullName>
    </submittedName>
</protein>
<comment type="caution">
    <text evidence="4">The sequence shown here is derived from an EMBL/GenBank/DDBJ whole genome shotgun (WGS) entry which is preliminary data.</text>
</comment>
<dbReference type="InterPro" id="IPR050595">
    <property type="entry name" value="Bact_response_regulator"/>
</dbReference>
<dbReference type="AlphaFoldDB" id="A0A9X1QGX2"/>
<dbReference type="Proteomes" id="UP001139411">
    <property type="component" value="Unassembled WGS sequence"/>
</dbReference>
<evidence type="ECO:0000313" key="4">
    <source>
        <dbReference type="EMBL" id="MCF2501200.1"/>
    </source>
</evidence>
<dbReference type="InterPro" id="IPR011006">
    <property type="entry name" value="CheY-like_superfamily"/>
</dbReference>
<dbReference type="EMBL" id="JAKFFV010000018">
    <property type="protein sequence ID" value="MCF2501200.1"/>
    <property type="molecule type" value="Genomic_DNA"/>
</dbReference>
<evidence type="ECO:0000313" key="5">
    <source>
        <dbReference type="Proteomes" id="UP001139411"/>
    </source>
</evidence>
<accession>A0A9X1QGX2</accession>
<organism evidence="4 5">
    <name type="scientific">Dyadobacter chenhuakuii</name>
    <dbReference type="NCBI Taxonomy" id="2909339"/>
    <lineage>
        <taxon>Bacteria</taxon>
        <taxon>Pseudomonadati</taxon>
        <taxon>Bacteroidota</taxon>
        <taxon>Cytophagia</taxon>
        <taxon>Cytophagales</taxon>
        <taxon>Spirosomataceae</taxon>
        <taxon>Dyadobacter</taxon>
    </lineage>
</organism>
<evidence type="ECO:0000259" key="3">
    <source>
        <dbReference type="PROSITE" id="PS50110"/>
    </source>
</evidence>
<name>A0A9X1QGX2_9BACT</name>
<dbReference type="Gene3D" id="3.40.50.2300">
    <property type="match status" value="1"/>
</dbReference>
<dbReference type="InterPro" id="IPR001789">
    <property type="entry name" value="Sig_transdc_resp-reg_receiver"/>
</dbReference>
<dbReference type="PANTHER" id="PTHR44591:SF3">
    <property type="entry name" value="RESPONSE REGULATORY DOMAIN-CONTAINING PROTEIN"/>
    <property type="match status" value="1"/>
</dbReference>
<gene>
    <name evidence="4" type="ORF">L0661_22960</name>
</gene>
<dbReference type="RefSeq" id="WP_235179414.1">
    <property type="nucleotide sequence ID" value="NZ_JAKFFV010000018.1"/>
</dbReference>
<dbReference type="Pfam" id="PF00072">
    <property type="entry name" value="Response_reg"/>
    <property type="match status" value="1"/>
</dbReference>
<feature type="modified residue" description="4-aspartylphosphate" evidence="2">
    <location>
        <position position="59"/>
    </location>
</feature>
<sequence>MKRFKIAIVEDDEDERFFMVDAFNSFAGFEVVGEFGNGDQLMAWLGKQADPTTELVITDLNMPGKNGYDIISEVRSKYSGIDVVATSTSSVDATRNKCLAMGARQFLVKPDVFIHYQDYVERLYQLLSPEKSSN</sequence>
<dbReference type="CDD" id="cd00156">
    <property type="entry name" value="REC"/>
    <property type="match status" value="1"/>
</dbReference>
<evidence type="ECO:0000256" key="2">
    <source>
        <dbReference type="PROSITE-ProRule" id="PRU00169"/>
    </source>
</evidence>
<proteinExistence type="predicted"/>
<dbReference type="PANTHER" id="PTHR44591">
    <property type="entry name" value="STRESS RESPONSE REGULATOR PROTEIN 1"/>
    <property type="match status" value="1"/>
</dbReference>
<reference evidence="4" key="1">
    <citation type="submission" date="2022-01" db="EMBL/GenBank/DDBJ databases">
        <title>Novel species in genus Dyadobacter.</title>
        <authorList>
            <person name="Ma C."/>
        </authorList>
    </citation>
    <scope>NUCLEOTIDE SEQUENCE</scope>
    <source>
        <strain evidence="4">CY357</strain>
    </source>
</reference>
<keyword evidence="1 2" id="KW-0597">Phosphoprotein</keyword>
<dbReference type="GO" id="GO:0000160">
    <property type="term" value="P:phosphorelay signal transduction system"/>
    <property type="evidence" value="ECO:0007669"/>
    <property type="project" value="InterPro"/>
</dbReference>
<feature type="domain" description="Response regulatory" evidence="3">
    <location>
        <begin position="5"/>
        <end position="124"/>
    </location>
</feature>
<dbReference type="SUPFAM" id="SSF52172">
    <property type="entry name" value="CheY-like"/>
    <property type="match status" value="1"/>
</dbReference>
<dbReference type="PROSITE" id="PS50110">
    <property type="entry name" value="RESPONSE_REGULATORY"/>
    <property type="match status" value="1"/>
</dbReference>